<comment type="caution">
    <text evidence="2">The sequence shown here is derived from an EMBL/GenBank/DDBJ whole genome shotgun (WGS) entry which is preliminary data.</text>
</comment>
<evidence type="ECO:0000313" key="2">
    <source>
        <dbReference type="EMBL" id="GIG37644.1"/>
    </source>
</evidence>
<organism evidence="2 3">
    <name type="scientific">Cellulomonas pakistanensis</name>
    <dbReference type="NCBI Taxonomy" id="992287"/>
    <lineage>
        <taxon>Bacteria</taxon>
        <taxon>Bacillati</taxon>
        <taxon>Actinomycetota</taxon>
        <taxon>Actinomycetes</taxon>
        <taxon>Micrococcales</taxon>
        <taxon>Cellulomonadaceae</taxon>
        <taxon>Cellulomonas</taxon>
    </lineage>
</organism>
<dbReference type="AlphaFoldDB" id="A0A919U735"/>
<dbReference type="EMBL" id="BONO01000026">
    <property type="protein sequence ID" value="GIG37644.1"/>
    <property type="molecule type" value="Genomic_DNA"/>
</dbReference>
<protein>
    <submittedName>
        <fullName evidence="2">Uncharacterized protein</fullName>
    </submittedName>
</protein>
<keyword evidence="3" id="KW-1185">Reference proteome</keyword>
<name>A0A919U735_9CELL</name>
<accession>A0A919U735</accession>
<dbReference type="Proteomes" id="UP000642125">
    <property type="component" value="Unassembled WGS sequence"/>
</dbReference>
<proteinExistence type="predicted"/>
<gene>
    <name evidence="2" type="ORF">Cpa01nite_30250</name>
</gene>
<evidence type="ECO:0000313" key="3">
    <source>
        <dbReference type="Proteomes" id="UP000642125"/>
    </source>
</evidence>
<sequence length="268" mass="28891">MSDDAPGRLPAAPDEAATGVDRPDGDRLRGEVDRFADELRATLRSTVPGEPGTFRVVPASGPTPYLAVQQTPVEGIGLAVDAVVVLRLRATFECGWDHTGTFLAVRRSTMSATAEGTDEPLFRYDYDAGSDEKVPAAHLNVHGHRDELVFAMMAAGHRLRGRARTSAVRRGRVPRVSTLHFPLGGHRFRPSFEDVLDMLVREFGLDTRPGWRAAICAGRARWRAVQLRAAVRDDPGAAVEALAGLGYEVRLPPVAAVARADAAPGQSQ</sequence>
<feature type="region of interest" description="Disordered" evidence="1">
    <location>
        <begin position="1"/>
        <end position="28"/>
    </location>
</feature>
<reference evidence="2" key="1">
    <citation type="submission" date="2021-01" db="EMBL/GenBank/DDBJ databases">
        <title>Whole genome shotgun sequence of Cellulomonas pakistanensis NBRC 110800.</title>
        <authorList>
            <person name="Komaki H."/>
            <person name="Tamura T."/>
        </authorList>
    </citation>
    <scope>NUCLEOTIDE SEQUENCE</scope>
    <source>
        <strain evidence="2">NBRC 110800</strain>
    </source>
</reference>
<evidence type="ECO:0000256" key="1">
    <source>
        <dbReference type="SAM" id="MobiDB-lite"/>
    </source>
</evidence>
<dbReference type="RefSeq" id="WP_203669626.1">
    <property type="nucleotide sequence ID" value="NZ_BONO01000026.1"/>
</dbReference>